<feature type="chain" id="PRO_5002051992" evidence="2">
    <location>
        <begin position="31"/>
        <end position="223"/>
    </location>
</feature>
<keyword evidence="2" id="KW-0732">Signal</keyword>
<evidence type="ECO:0000313" key="3">
    <source>
        <dbReference type="EMBL" id="JAG01225.1"/>
    </source>
</evidence>
<keyword evidence="1" id="KW-1133">Transmembrane helix</keyword>
<name>A0A0A9W8Q7_LYGHE</name>
<organism evidence="3">
    <name type="scientific">Lygus hesperus</name>
    <name type="common">Western plant bug</name>
    <dbReference type="NCBI Taxonomy" id="30085"/>
    <lineage>
        <taxon>Eukaryota</taxon>
        <taxon>Metazoa</taxon>
        <taxon>Ecdysozoa</taxon>
        <taxon>Arthropoda</taxon>
        <taxon>Hexapoda</taxon>
        <taxon>Insecta</taxon>
        <taxon>Pterygota</taxon>
        <taxon>Neoptera</taxon>
        <taxon>Paraneoptera</taxon>
        <taxon>Hemiptera</taxon>
        <taxon>Heteroptera</taxon>
        <taxon>Panheteroptera</taxon>
        <taxon>Cimicomorpha</taxon>
        <taxon>Miridae</taxon>
        <taxon>Mirini</taxon>
        <taxon>Lygus</taxon>
    </lineage>
</organism>
<reference evidence="3" key="1">
    <citation type="journal article" date="2014" name="PLoS ONE">
        <title>Transcriptome-Based Identification of ABC Transporters in the Western Tarnished Plant Bug Lygus hesperus.</title>
        <authorList>
            <person name="Hull J.J."/>
            <person name="Chaney K."/>
            <person name="Geib S.M."/>
            <person name="Fabrick J.A."/>
            <person name="Brent C.S."/>
            <person name="Walsh D."/>
            <person name="Lavine L.C."/>
        </authorList>
    </citation>
    <scope>NUCLEOTIDE SEQUENCE</scope>
</reference>
<keyword evidence="1" id="KW-0812">Transmembrane</keyword>
<evidence type="ECO:0000256" key="1">
    <source>
        <dbReference type="SAM" id="Phobius"/>
    </source>
</evidence>
<dbReference type="AlphaFoldDB" id="A0A0A9W8Q7"/>
<proteinExistence type="predicted"/>
<feature type="transmembrane region" description="Helical" evidence="1">
    <location>
        <begin position="151"/>
        <end position="174"/>
    </location>
</feature>
<accession>A0A0A9W8Q7</accession>
<protein>
    <submittedName>
        <fullName evidence="3">Cytosolic phospholipase A2 delta</fullName>
    </submittedName>
</protein>
<evidence type="ECO:0000256" key="2">
    <source>
        <dbReference type="SAM" id="SignalP"/>
    </source>
</evidence>
<gene>
    <name evidence="3" type="primary">Pla2g4d</name>
    <name evidence="3" type="ORF">CM83_54138</name>
</gene>
<reference evidence="3" key="2">
    <citation type="submission" date="2014-07" db="EMBL/GenBank/DDBJ databases">
        <authorList>
            <person name="Hull J."/>
        </authorList>
    </citation>
    <scope>NUCLEOTIDE SEQUENCE</scope>
</reference>
<feature type="signal peptide" evidence="2">
    <location>
        <begin position="1"/>
        <end position="30"/>
    </location>
</feature>
<dbReference type="EMBL" id="GBHO01042379">
    <property type="protein sequence ID" value="JAG01225.1"/>
    <property type="molecule type" value="Transcribed_RNA"/>
</dbReference>
<keyword evidence="1" id="KW-0472">Membrane</keyword>
<sequence>MLLANMRGSVQTGGYLLLFLVQWVADPAMTNPTLLDAEFSANHSGTTPEFFLDTDYRDYNISENHAEDVGELKTPSKPHGDQKYTTEQIICIRTSIKNGSTTLPIYITLKIRDNHTVLGENSLVAGKLNFSSFRCARIVTDRPAEKDDLEILGIFFFNVALGVFLLCLSLVFAVKVAKWLTELTEVRAVRRRSSISVRPLSSSLRARGYFEVPRPSRPHQPQP</sequence>